<evidence type="ECO:0000313" key="4">
    <source>
        <dbReference type="EMBL" id="SNY94732.1"/>
    </source>
</evidence>
<dbReference type="RefSeq" id="WP_097044086.1">
    <property type="nucleotide sequence ID" value="NZ_OBEH01000001.1"/>
</dbReference>
<dbReference type="Gene3D" id="6.10.250.1120">
    <property type="match status" value="1"/>
</dbReference>
<dbReference type="AlphaFoldDB" id="A0A285MC22"/>
<dbReference type="SUPFAM" id="SSF55811">
    <property type="entry name" value="Nudix"/>
    <property type="match status" value="1"/>
</dbReference>
<keyword evidence="2" id="KW-0378">Hydrolase</keyword>
<dbReference type="OrthoDB" id="9804442at2"/>
<reference evidence="5" key="1">
    <citation type="submission" date="2017-09" db="EMBL/GenBank/DDBJ databases">
        <authorList>
            <person name="Varghese N."/>
            <person name="Submissions S."/>
        </authorList>
    </citation>
    <scope>NUCLEOTIDE SEQUENCE [LARGE SCALE GENOMIC DNA]</scope>
    <source>
        <strain evidence="5">DSM 25885</strain>
    </source>
</reference>
<organism evidence="4 5">
    <name type="scientific">Flagellimonas pacifica</name>
    <dbReference type="NCBI Taxonomy" id="1247520"/>
    <lineage>
        <taxon>Bacteria</taxon>
        <taxon>Pseudomonadati</taxon>
        <taxon>Bacteroidota</taxon>
        <taxon>Flavobacteriia</taxon>
        <taxon>Flavobacteriales</taxon>
        <taxon>Flavobacteriaceae</taxon>
        <taxon>Flagellimonas</taxon>
    </lineage>
</organism>
<proteinExistence type="predicted"/>
<protein>
    <submittedName>
        <fullName evidence="4">ADP-ribose pyrophosphatase YjhB, NUDIX family</fullName>
    </submittedName>
</protein>
<evidence type="ECO:0000256" key="2">
    <source>
        <dbReference type="ARBA" id="ARBA00022801"/>
    </source>
</evidence>
<dbReference type="Pfam" id="PF12535">
    <property type="entry name" value="Nudix_N"/>
    <property type="match status" value="1"/>
</dbReference>
<dbReference type="InterPro" id="IPR000086">
    <property type="entry name" value="NUDIX_hydrolase_dom"/>
</dbReference>
<dbReference type="PANTHER" id="PTHR43046:SF16">
    <property type="entry name" value="ADP-RIBOSE PYROPHOSPHATASE YJHB-RELATED"/>
    <property type="match status" value="1"/>
</dbReference>
<evidence type="ECO:0000259" key="3">
    <source>
        <dbReference type="PROSITE" id="PS51462"/>
    </source>
</evidence>
<dbReference type="EMBL" id="OBEH01000001">
    <property type="protein sequence ID" value="SNY94732.1"/>
    <property type="molecule type" value="Genomic_DNA"/>
</dbReference>
<dbReference type="PROSITE" id="PS51462">
    <property type="entry name" value="NUDIX"/>
    <property type="match status" value="1"/>
</dbReference>
<dbReference type="PANTHER" id="PTHR43046">
    <property type="entry name" value="GDP-MANNOSE MANNOSYL HYDROLASE"/>
    <property type="match status" value="1"/>
</dbReference>
<comment type="cofactor">
    <cofactor evidence="1">
        <name>Mg(2+)</name>
        <dbReference type="ChEBI" id="CHEBI:18420"/>
    </cofactor>
</comment>
<dbReference type="GO" id="GO:0016787">
    <property type="term" value="F:hydrolase activity"/>
    <property type="evidence" value="ECO:0007669"/>
    <property type="project" value="UniProtKB-KW"/>
</dbReference>
<evidence type="ECO:0000256" key="1">
    <source>
        <dbReference type="ARBA" id="ARBA00001946"/>
    </source>
</evidence>
<dbReference type="InterPro" id="IPR059176">
    <property type="entry name" value="UDP-X_N"/>
</dbReference>
<feature type="domain" description="Nudix hydrolase" evidence="3">
    <location>
        <begin position="67"/>
        <end position="194"/>
    </location>
</feature>
<dbReference type="Proteomes" id="UP000219048">
    <property type="component" value="Unassembled WGS sequence"/>
</dbReference>
<dbReference type="InterPro" id="IPR015797">
    <property type="entry name" value="NUDIX_hydrolase-like_dom_sf"/>
</dbReference>
<dbReference type="Pfam" id="PF00293">
    <property type="entry name" value="NUDIX"/>
    <property type="match status" value="1"/>
</dbReference>
<name>A0A285MC22_9FLAO</name>
<evidence type="ECO:0000313" key="5">
    <source>
        <dbReference type="Proteomes" id="UP000219048"/>
    </source>
</evidence>
<sequence>MDSKEQLNLLKRIKAISETGLVYAKDPYDLERYEELKKISLKLMAYMANAPIEVLQDFFMPENDYPTPKVDVRGLVLNEKDEILMAKESIDGKWTIPGGWADIGNTPSEIAVKEIEEETGIKTEVVRFLGVYDKQVHAHPPEPYYIYKLFFLCRMVGGELKAGFDMLDADFFPLEKLPELSEERILESQLKHLFQLSKSSESDVYFD</sequence>
<gene>
    <name evidence="4" type="ORF">SAMN06265377_0392</name>
</gene>
<dbReference type="Gene3D" id="3.90.79.10">
    <property type="entry name" value="Nucleoside Triphosphate Pyrophosphohydrolase"/>
    <property type="match status" value="1"/>
</dbReference>
<keyword evidence="5" id="KW-1185">Reference proteome</keyword>
<accession>A0A285MC22</accession>